<dbReference type="EMBL" id="VIGI01000009">
    <property type="protein sequence ID" value="KAB8296398.1"/>
    <property type="molecule type" value="Genomic_DNA"/>
</dbReference>
<dbReference type="Proteomes" id="UP000326757">
    <property type="component" value="Unassembled WGS sequence"/>
</dbReference>
<keyword evidence="2" id="KW-1185">Reference proteome</keyword>
<proteinExistence type="predicted"/>
<accession>A0A5N6K2L2</accession>
<name>A0A5N6K2L2_MONLA</name>
<gene>
    <name evidence="1" type="ORF">EYC80_009145</name>
</gene>
<comment type="caution">
    <text evidence="1">The sequence shown here is derived from an EMBL/GenBank/DDBJ whole genome shotgun (WGS) entry which is preliminary data.</text>
</comment>
<dbReference type="AlphaFoldDB" id="A0A5N6K2L2"/>
<evidence type="ECO:0000313" key="1">
    <source>
        <dbReference type="EMBL" id="KAB8296398.1"/>
    </source>
</evidence>
<evidence type="ECO:0000313" key="2">
    <source>
        <dbReference type="Proteomes" id="UP000326757"/>
    </source>
</evidence>
<organism evidence="1 2">
    <name type="scientific">Monilinia laxa</name>
    <name type="common">Brown rot fungus</name>
    <name type="synonym">Sclerotinia laxa</name>
    <dbReference type="NCBI Taxonomy" id="61186"/>
    <lineage>
        <taxon>Eukaryota</taxon>
        <taxon>Fungi</taxon>
        <taxon>Dikarya</taxon>
        <taxon>Ascomycota</taxon>
        <taxon>Pezizomycotina</taxon>
        <taxon>Leotiomycetes</taxon>
        <taxon>Helotiales</taxon>
        <taxon>Sclerotiniaceae</taxon>
        <taxon>Monilinia</taxon>
    </lineage>
</organism>
<sequence length="101" mass="11468">MLTILKPDCSDSKILQTRRYEAKDDFNLEIRPPIQPIQNLKIFNIQSNKIAAFRDILPCIIGVISGRKPKVMKITTHHKYLATDGYLEPSAASSLYDEGYS</sequence>
<reference evidence="1 2" key="1">
    <citation type="submission" date="2019-06" db="EMBL/GenBank/DDBJ databases">
        <title>Genome Sequence of the Brown Rot Fungal Pathogen Monilinia laxa.</title>
        <authorList>
            <person name="De Miccolis Angelini R.M."/>
            <person name="Landi L."/>
            <person name="Abate D."/>
            <person name="Pollastro S."/>
            <person name="Romanazzi G."/>
            <person name="Faretra F."/>
        </authorList>
    </citation>
    <scope>NUCLEOTIDE SEQUENCE [LARGE SCALE GENOMIC DNA]</scope>
    <source>
        <strain evidence="1 2">Mlax316</strain>
    </source>
</reference>
<protein>
    <submittedName>
        <fullName evidence="1">Uncharacterized protein</fullName>
    </submittedName>
</protein>